<dbReference type="InterPro" id="IPR022742">
    <property type="entry name" value="Hydrolase_4"/>
</dbReference>
<reference evidence="2" key="1">
    <citation type="submission" date="2013-12" db="EMBL/GenBank/DDBJ databases">
        <title>The Genome Sequence of Aphanomyces astaci APO3.</title>
        <authorList>
            <consortium name="The Broad Institute Genomics Platform"/>
            <person name="Russ C."/>
            <person name="Tyler B."/>
            <person name="van West P."/>
            <person name="Dieguez-Uribeondo J."/>
            <person name="Young S.K."/>
            <person name="Zeng Q."/>
            <person name="Gargeya S."/>
            <person name="Fitzgerald M."/>
            <person name="Abouelleil A."/>
            <person name="Alvarado L."/>
            <person name="Chapman S.B."/>
            <person name="Gainer-Dewar J."/>
            <person name="Goldberg J."/>
            <person name="Griggs A."/>
            <person name="Gujja S."/>
            <person name="Hansen M."/>
            <person name="Howarth C."/>
            <person name="Imamovic A."/>
            <person name="Ireland A."/>
            <person name="Larimer J."/>
            <person name="McCowan C."/>
            <person name="Murphy C."/>
            <person name="Pearson M."/>
            <person name="Poon T.W."/>
            <person name="Priest M."/>
            <person name="Roberts A."/>
            <person name="Saif S."/>
            <person name="Shea T."/>
            <person name="Sykes S."/>
            <person name="Wortman J."/>
            <person name="Nusbaum C."/>
            <person name="Birren B."/>
        </authorList>
    </citation>
    <scope>NUCLEOTIDE SEQUENCE [LARGE SCALE GENOMIC DNA]</scope>
    <source>
        <strain evidence="2">APO3</strain>
    </source>
</reference>
<protein>
    <recommendedName>
        <fullName evidence="1">Serine aminopeptidase S33 domain-containing protein</fullName>
    </recommendedName>
</protein>
<dbReference type="PANTHER" id="PTHR12277:SF81">
    <property type="entry name" value="PROTEIN ABHD13"/>
    <property type="match status" value="1"/>
</dbReference>
<name>W4FUH9_APHAT</name>
<dbReference type="VEuPathDB" id="FungiDB:H257_13539"/>
<evidence type="ECO:0000259" key="1">
    <source>
        <dbReference type="Pfam" id="PF12146"/>
    </source>
</evidence>
<dbReference type="AlphaFoldDB" id="W4FUH9"/>
<organism evidence="2">
    <name type="scientific">Aphanomyces astaci</name>
    <name type="common">Crayfish plague agent</name>
    <dbReference type="NCBI Taxonomy" id="112090"/>
    <lineage>
        <taxon>Eukaryota</taxon>
        <taxon>Sar</taxon>
        <taxon>Stramenopiles</taxon>
        <taxon>Oomycota</taxon>
        <taxon>Saprolegniomycetes</taxon>
        <taxon>Saprolegniales</taxon>
        <taxon>Verrucalvaceae</taxon>
        <taxon>Aphanomyces</taxon>
    </lineage>
</organism>
<sequence>MSLWDLPLVTSVAFHPRPHAKGAFLPSNATDGTFVSPTVSLGYRFYRPSPTYKAVVLLFHGNAEIAPDYASASSALASLTIPTALLVVDYRGYGWSSGEPSLSNLVADAEFVASQVDSVAGFDATVPIILFGRSIGSQCAIHLASKFPTKFHGLILESGFHSILKLPMVNQLVAMLPGGAGMLSMLPELFYSLDKIQQVQSMPVLVLHGADDDIAPLVQGQELFAACGSSKKTLKVFPNAGHNDLVLRHHAAYYAAVNALLQDAATNAYSAVSGDAVKVLHALSAKQYDDVLAMGANALQSDRLKLEDQCQVLESQAKASWHLGDMQSVVKFTTRLLNRQPDHINGLCLRAKAYGQLHNVESVRDDVVALSQLLAGSTAEHPTKASVAMALLAVHSWTVQ</sequence>
<evidence type="ECO:0000313" key="2">
    <source>
        <dbReference type="EMBL" id="ETV71142.1"/>
    </source>
</evidence>
<dbReference type="OrthoDB" id="10249433at2759"/>
<dbReference type="GeneID" id="20815535"/>
<dbReference type="EMBL" id="KI913162">
    <property type="protein sequence ID" value="ETV71142.1"/>
    <property type="molecule type" value="Genomic_DNA"/>
</dbReference>
<proteinExistence type="predicted"/>
<dbReference type="PANTHER" id="PTHR12277">
    <property type="entry name" value="ALPHA/BETA HYDROLASE DOMAIN-CONTAINING PROTEIN"/>
    <property type="match status" value="1"/>
</dbReference>
<dbReference type="Gene3D" id="3.40.50.1820">
    <property type="entry name" value="alpha/beta hydrolase"/>
    <property type="match status" value="1"/>
</dbReference>
<dbReference type="SUPFAM" id="SSF53474">
    <property type="entry name" value="alpha/beta-Hydrolases"/>
    <property type="match status" value="1"/>
</dbReference>
<feature type="domain" description="Serine aminopeptidase S33" evidence="1">
    <location>
        <begin position="197"/>
        <end position="243"/>
    </location>
</feature>
<feature type="domain" description="Serine aminopeptidase S33" evidence="1">
    <location>
        <begin position="53"/>
        <end position="173"/>
    </location>
</feature>
<accession>W4FUH9</accession>
<dbReference type="Pfam" id="PF12146">
    <property type="entry name" value="Hydrolase_4"/>
    <property type="match status" value="2"/>
</dbReference>
<dbReference type="STRING" id="112090.W4FUH9"/>
<dbReference type="InterPro" id="IPR029058">
    <property type="entry name" value="AB_hydrolase_fold"/>
</dbReference>
<dbReference type="RefSeq" id="XP_009839388.1">
    <property type="nucleotide sequence ID" value="XM_009841086.1"/>
</dbReference>
<gene>
    <name evidence="2" type="ORF">H257_13539</name>
</gene>